<evidence type="ECO:0000313" key="5">
    <source>
        <dbReference type="EMBL" id="SDU57447.1"/>
    </source>
</evidence>
<dbReference type="InterPro" id="IPR045851">
    <property type="entry name" value="AMP-bd_C_sf"/>
</dbReference>
<dbReference type="Gene3D" id="3.30.300.30">
    <property type="match status" value="1"/>
</dbReference>
<dbReference type="FunFam" id="3.30.300.30:FF:000008">
    <property type="entry name" value="2,3-dihydroxybenzoate-AMP ligase"/>
    <property type="match status" value="1"/>
</dbReference>
<proteinExistence type="inferred from homology"/>
<dbReference type="STRING" id="158898.SAMN04488548_1342279"/>
<protein>
    <submittedName>
        <fullName evidence="5">Fatty-acyl-CoA synthase</fullName>
    </submittedName>
</protein>
<dbReference type="GO" id="GO:0031956">
    <property type="term" value="F:medium-chain fatty acid-CoA ligase activity"/>
    <property type="evidence" value="ECO:0007669"/>
    <property type="project" value="TreeGrafter"/>
</dbReference>
<accession>A0A1H2JM61</accession>
<sequence length="551" mass="60250">MSIDAHAQNLAHTHGPQSPALLTDTIGATLARTVEQYGDRVALIDAAAGRQWTYTEFHRDVKALAAGLLRLGVAPGDRVGLWAPNRFEWVLTQYATAEIGAILVNLNPAYRQNELEYALTQSGTSVVLAAERFKDSGYASMLAEARPKCQELRTVVTFESPEWAELTAAPSAEELARVADTAASLSADDPINIQYTSGTTGFPKGATLSHRNIGNNGYLVGELLDYTADDRICLPVPFYHCFGMVMGNLAATSHGAAMVIPGPAFDPKATLDAVAEHRCTSLYGVPTMFIAELALLDAAPDGYRPDLSSLRTGIMAGSPCPEQVMRQVVERMHMSEVSICYGMTETSPVSTQTRVDDPLELRVTTVGQVGPHLEIKIVAPGTGETLGRNETGELCTRGYSVMTGYWNDPEKTAEAIDADGWMHTGDLAEMDDAGYVRITGRIKDMVIRGGENIYPREIEEFLYTHPDILDAQVIGVPDERYGEELMAWVRLRDHAADLTAEDVRAFADGKIARHKIPRYVHVVKEFPMTVTGKVRKVAMREEATHILEDLR</sequence>
<dbReference type="PANTHER" id="PTHR43201:SF5">
    <property type="entry name" value="MEDIUM-CHAIN ACYL-COA LIGASE ACSF2, MITOCHONDRIAL"/>
    <property type="match status" value="1"/>
</dbReference>
<dbReference type="CDD" id="cd05917">
    <property type="entry name" value="FACL_like_2"/>
    <property type="match status" value="1"/>
</dbReference>
<dbReference type="InterPro" id="IPR000873">
    <property type="entry name" value="AMP-dep_synth/lig_dom"/>
</dbReference>
<dbReference type="OrthoDB" id="9803968at2"/>
<evidence type="ECO:0000256" key="1">
    <source>
        <dbReference type="ARBA" id="ARBA00006432"/>
    </source>
</evidence>
<dbReference type="Pfam" id="PF13193">
    <property type="entry name" value="AMP-binding_C"/>
    <property type="match status" value="1"/>
</dbReference>
<keyword evidence="2" id="KW-0436">Ligase</keyword>
<evidence type="ECO:0000259" key="4">
    <source>
        <dbReference type="Pfam" id="PF13193"/>
    </source>
</evidence>
<dbReference type="Pfam" id="PF00501">
    <property type="entry name" value="AMP-binding"/>
    <property type="match status" value="1"/>
</dbReference>
<dbReference type="EMBL" id="FNLM01000034">
    <property type="protein sequence ID" value="SDU57447.1"/>
    <property type="molecule type" value="Genomic_DNA"/>
</dbReference>
<dbReference type="InterPro" id="IPR042099">
    <property type="entry name" value="ANL_N_sf"/>
</dbReference>
<evidence type="ECO:0000313" key="6">
    <source>
        <dbReference type="Proteomes" id="UP000183180"/>
    </source>
</evidence>
<reference evidence="5 6" key="1">
    <citation type="submission" date="2016-10" db="EMBL/GenBank/DDBJ databases">
        <authorList>
            <person name="de Groot N.N."/>
        </authorList>
    </citation>
    <scope>NUCLEOTIDE SEQUENCE [LARGE SCALE GENOMIC DNA]</scope>
    <source>
        <strain evidence="5 6">DSM 44215</strain>
    </source>
</reference>
<name>A0A1H2JM61_9ACTN</name>
<comment type="similarity">
    <text evidence="1">Belongs to the ATP-dependent AMP-binding enzyme family.</text>
</comment>
<gene>
    <name evidence="5" type="ORF">SAMN04488548_1342279</name>
</gene>
<dbReference type="InterPro" id="IPR020845">
    <property type="entry name" value="AMP-binding_CS"/>
</dbReference>
<dbReference type="AlphaFoldDB" id="A0A1H2JM61"/>
<dbReference type="RefSeq" id="WP_074850720.1">
    <property type="nucleotide sequence ID" value="NZ_FNLM01000034.1"/>
</dbReference>
<organism evidence="5 6">
    <name type="scientific">Gordonia westfalica</name>
    <dbReference type="NCBI Taxonomy" id="158898"/>
    <lineage>
        <taxon>Bacteria</taxon>
        <taxon>Bacillati</taxon>
        <taxon>Actinomycetota</taxon>
        <taxon>Actinomycetes</taxon>
        <taxon>Mycobacteriales</taxon>
        <taxon>Gordoniaceae</taxon>
        <taxon>Gordonia</taxon>
    </lineage>
</organism>
<dbReference type="InterPro" id="IPR025110">
    <property type="entry name" value="AMP-bd_C"/>
</dbReference>
<dbReference type="Proteomes" id="UP000183180">
    <property type="component" value="Unassembled WGS sequence"/>
</dbReference>
<feature type="domain" description="AMP-binding enzyme C-terminal" evidence="4">
    <location>
        <begin position="457"/>
        <end position="533"/>
    </location>
</feature>
<dbReference type="SUPFAM" id="SSF56801">
    <property type="entry name" value="Acetyl-CoA synthetase-like"/>
    <property type="match status" value="1"/>
</dbReference>
<evidence type="ECO:0000256" key="2">
    <source>
        <dbReference type="ARBA" id="ARBA00022598"/>
    </source>
</evidence>
<evidence type="ECO:0000259" key="3">
    <source>
        <dbReference type="Pfam" id="PF00501"/>
    </source>
</evidence>
<dbReference type="PANTHER" id="PTHR43201">
    <property type="entry name" value="ACYL-COA SYNTHETASE"/>
    <property type="match status" value="1"/>
</dbReference>
<dbReference type="GO" id="GO:0006631">
    <property type="term" value="P:fatty acid metabolic process"/>
    <property type="evidence" value="ECO:0007669"/>
    <property type="project" value="TreeGrafter"/>
</dbReference>
<feature type="domain" description="AMP-dependent synthetase/ligase" evidence="3">
    <location>
        <begin position="31"/>
        <end position="406"/>
    </location>
</feature>
<dbReference type="Gene3D" id="3.40.50.12780">
    <property type="entry name" value="N-terminal domain of ligase-like"/>
    <property type="match status" value="1"/>
</dbReference>
<dbReference type="FunFam" id="3.40.50.12780:FF:000003">
    <property type="entry name" value="Long-chain-fatty-acid--CoA ligase FadD"/>
    <property type="match status" value="1"/>
</dbReference>
<dbReference type="PROSITE" id="PS00455">
    <property type="entry name" value="AMP_BINDING"/>
    <property type="match status" value="1"/>
</dbReference>